<evidence type="ECO:0000256" key="1">
    <source>
        <dbReference type="SAM" id="Phobius"/>
    </source>
</evidence>
<feature type="transmembrane region" description="Helical" evidence="1">
    <location>
        <begin position="48"/>
        <end position="68"/>
    </location>
</feature>
<sequence length="168" mass="17883">MRGKQFAWSGRDWRMPVWLWLGLVTMFVSVLHIVIDFGVGLFDLHGTLSLTEAATLVGVALIQLWWAISFTAGAQGNGSGVASAGILGAGWAALTNGFPIVYCPPVCEEARPLTDIGHVGSIVFGILLALVAVWTLWRARVRPGWFMPAVATALVVGTLVALANTPIT</sequence>
<reference evidence="3" key="1">
    <citation type="journal article" date="2019" name="Int. J. Syst. Evol. Microbiol.">
        <title>The Global Catalogue of Microorganisms (GCM) 10K type strain sequencing project: providing services to taxonomists for standard genome sequencing and annotation.</title>
        <authorList>
            <consortium name="The Broad Institute Genomics Platform"/>
            <consortium name="The Broad Institute Genome Sequencing Center for Infectious Disease"/>
            <person name="Wu L."/>
            <person name="Ma J."/>
        </authorList>
    </citation>
    <scope>NUCLEOTIDE SEQUENCE [LARGE SCALE GENOMIC DNA]</scope>
    <source>
        <strain evidence="3">JCM 3296</strain>
    </source>
</reference>
<proteinExistence type="predicted"/>
<evidence type="ECO:0000313" key="2">
    <source>
        <dbReference type="EMBL" id="GGU14401.1"/>
    </source>
</evidence>
<feature type="transmembrane region" description="Helical" evidence="1">
    <location>
        <begin position="116"/>
        <end position="137"/>
    </location>
</feature>
<feature type="transmembrane region" description="Helical" evidence="1">
    <location>
        <begin position="80"/>
        <end position="101"/>
    </location>
</feature>
<dbReference type="EMBL" id="BMRE01000001">
    <property type="protein sequence ID" value="GGU14401.1"/>
    <property type="molecule type" value="Genomic_DNA"/>
</dbReference>
<comment type="caution">
    <text evidence="2">The sequence shown here is derived from an EMBL/GenBank/DDBJ whole genome shotgun (WGS) entry which is preliminary data.</text>
</comment>
<feature type="transmembrane region" description="Helical" evidence="1">
    <location>
        <begin position="20"/>
        <end position="42"/>
    </location>
</feature>
<dbReference type="RefSeq" id="WP_189251612.1">
    <property type="nucleotide sequence ID" value="NZ_BMRE01000001.1"/>
</dbReference>
<dbReference type="Proteomes" id="UP000649573">
    <property type="component" value="Unassembled WGS sequence"/>
</dbReference>
<gene>
    <name evidence="2" type="ORF">GCM10010178_02280</name>
</gene>
<name>A0ABQ2U9F5_9PSEU</name>
<keyword evidence="1" id="KW-0472">Membrane</keyword>
<accession>A0ABQ2U9F5</accession>
<feature type="transmembrane region" description="Helical" evidence="1">
    <location>
        <begin position="144"/>
        <end position="163"/>
    </location>
</feature>
<protein>
    <submittedName>
        <fullName evidence="2">Uncharacterized protein</fullName>
    </submittedName>
</protein>
<keyword evidence="1" id="KW-1133">Transmembrane helix</keyword>
<keyword evidence="1" id="KW-0812">Transmembrane</keyword>
<organism evidence="2 3">
    <name type="scientific">Lentzea flava</name>
    <dbReference type="NCBI Taxonomy" id="103732"/>
    <lineage>
        <taxon>Bacteria</taxon>
        <taxon>Bacillati</taxon>
        <taxon>Actinomycetota</taxon>
        <taxon>Actinomycetes</taxon>
        <taxon>Pseudonocardiales</taxon>
        <taxon>Pseudonocardiaceae</taxon>
        <taxon>Lentzea</taxon>
    </lineage>
</organism>
<keyword evidence="3" id="KW-1185">Reference proteome</keyword>
<evidence type="ECO:0000313" key="3">
    <source>
        <dbReference type="Proteomes" id="UP000649573"/>
    </source>
</evidence>